<comment type="caution">
    <text evidence="1">The sequence shown here is derived from an EMBL/GenBank/DDBJ whole genome shotgun (WGS) entry which is preliminary data.</text>
</comment>
<name>A0ABD0M2C9_9CAEN</name>
<protein>
    <submittedName>
        <fullName evidence="1">Uncharacterized protein</fullName>
    </submittedName>
</protein>
<accession>A0ABD0M2C9</accession>
<keyword evidence="2" id="KW-1185">Reference proteome</keyword>
<proteinExistence type="predicted"/>
<sequence>MVNHRSWTELGSNTNIQTSSSTITAYHQLSPHNEQLATLTKRSVRGRNRYWQGPNCEWVLGPTASNYKKVSYRKQTRYSRRLHPQTESCDVIGSSTRDLDLCSSGLPEDVLLPN</sequence>
<evidence type="ECO:0000313" key="1">
    <source>
        <dbReference type="EMBL" id="KAK7505458.1"/>
    </source>
</evidence>
<organism evidence="1 2">
    <name type="scientific">Batillaria attramentaria</name>
    <dbReference type="NCBI Taxonomy" id="370345"/>
    <lineage>
        <taxon>Eukaryota</taxon>
        <taxon>Metazoa</taxon>
        <taxon>Spiralia</taxon>
        <taxon>Lophotrochozoa</taxon>
        <taxon>Mollusca</taxon>
        <taxon>Gastropoda</taxon>
        <taxon>Caenogastropoda</taxon>
        <taxon>Sorbeoconcha</taxon>
        <taxon>Cerithioidea</taxon>
        <taxon>Batillariidae</taxon>
        <taxon>Batillaria</taxon>
    </lineage>
</organism>
<dbReference type="AlphaFoldDB" id="A0ABD0M2C9"/>
<dbReference type="Proteomes" id="UP001519460">
    <property type="component" value="Unassembled WGS sequence"/>
</dbReference>
<reference evidence="1 2" key="1">
    <citation type="journal article" date="2023" name="Sci. Data">
        <title>Genome assembly of the Korean intertidal mud-creeper Batillaria attramentaria.</title>
        <authorList>
            <person name="Patra A.K."/>
            <person name="Ho P.T."/>
            <person name="Jun S."/>
            <person name="Lee S.J."/>
            <person name="Kim Y."/>
            <person name="Won Y.J."/>
        </authorList>
    </citation>
    <scope>NUCLEOTIDE SEQUENCE [LARGE SCALE GENOMIC DNA]</scope>
    <source>
        <strain evidence="1">Wonlab-2016</strain>
    </source>
</reference>
<dbReference type="EMBL" id="JACVVK020000010">
    <property type="protein sequence ID" value="KAK7505458.1"/>
    <property type="molecule type" value="Genomic_DNA"/>
</dbReference>
<evidence type="ECO:0000313" key="2">
    <source>
        <dbReference type="Proteomes" id="UP001519460"/>
    </source>
</evidence>
<gene>
    <name evidence="1" type="ORF">BaRGS_00003203</name>
</gene>